<reference evidence="2 3" key="1">
    <citation type="journal article" date="2011" name="Nat. Biotechnol.">
        <title>Comparative genomic analysis of the thermophilic biomass-degrading fungi Myceliophthora thermophila and Thielavia terrestris.</title>
        <authorList>
            <person name="Berka R.M."/>
            <person name="Grigoriev I.V."/>
            <person name="Otillar R."/>
            <person name="Salamov A."/>
            <person name="Grimwood J."/>
            <person name="Reid I."/>
            <person name="Ishmael N."/>
            <person name="John T."/>
            <person name="Darmond C."/>
            <person name="Moisan M.-C."/>
            <person name="Henrissat B."/>
            <person name="Coutinho P.M."/>
            <person name="Lombard V."/>
            <person name="Natvig D.O."/>
            <person name="Lindquist E."/>
            <person name="Schmutz J."/>
            <person name="Lucas S."/>
            <person name="Harris P."/>
            <person name="Powlowski J."/>
            <person name="Bellemare A."/>
            <person name="Taylor D."/>
            <person name="Butler G."/>
            <person name="de Vries R.P."/>
            <person name="Allijn I.E."/>
            <person name="van den Brink J."/>
            <person name="Ushinsky S."/>
            <person name="Storms R."/>
            <person name="Powell A.J."/>
            <person name="Paulsen I.T."/>
            <person name="Elbourne L.D.H."/>
            <person name="Baker S.E."/>
            <person name="Magnuson J."/>
            <person name="LaBoissiere S."/>
            <person name="Clutterbuck A.J."/>
            <person name="Martinez D."/>
            <person name="Wogulis M."/>
            <person name="de Leon A.L."/>
            <person name="Rey M.W."/>
            <person name="Tsang A."/>
        </authorList>
    </citation>
    <scope>NUCLEOTIDE SEQUENCE [LARGE SCALE GENOMIC DNA]</scope>
    <source>
        <strain evidence="3">ATCC 42464 / BCRC 31852 / DSM 1799</strain>
    </source>
</reference>
<dbReference type="RefSeq" id="XP_003660997.1">
    <property type="nucleotide sequence ID" value="XM_003660949.1"/>
</dbReference>
<dbReference type="InParanoid" id="G2Q078"/>
<keyword evidence="3" id="KW-1185">Reference proteome</keyword>
<evidence type="ECO:0000313" key="3">
    <source>
        <dbReference type="Proteomes" id="UP000007322"/>
    </source>
</evidence>
<evidence type="ECO:0000256" key="1">
    <source>
        <dbReference type="SAM" id="Phobius"/>
    </source>
</evidence>
<gene>
    <name evidence="2" type="ORF">MYCTH_2299888</name>
</gene>
<dbReference type="GeneID" id="11509026"/>
<dbReference type="HOGENOM" id="CLU_1983096_0_0_1"/>
<keyword evidence="1" id="KW-0812">Transmembrane</keyword>
<dbReference type="VEuPathDB" id="FungiDB:MYCTH_2299888"/>
<keyword evidence="1" id="KW-1133">Transmembrane helix</keyword>
<keyword evidence="1" id="KW-0472">Membrane</keyword>
<proteinExistence type="predicted"/>
<feature type="transmembrane region" description="Helical" evidence="1">
    <location>
        <begin position="54"/>
        <end position="75"/>
    </location>
</feature>
<accession>G2Q078</accession>
<evidence type="ECO:0000313" key="2">
    <source>
        <dbReference type="EMBL" id="AEO55752.1"/>
    </source>
</evidence>
<dbReference type="AlphaFoldDB" id="G2Q078"/>
<organism evidence="2 3">
    <name type="scientific">Thermothelomyces thermophilus (strain ATCC 42464 / BCRC 31852 / DSM 1799)</name>
    <name type="common">Sporotrichum thermophile</name>
    <dbReference type="NCBI Taxonomy" id="573729"/>
    <lineage>
        <taxon>Eukaryota</taxon>
        <taxon>Fungi</taxon>
        <taxon>Dikarya</taxon>
        <taxon>Ascomycota</taxon>
        <taxon>Pezizomycotina</taxon>
        <taxon>Sordariomycetes</taxon>
        <taxon>Sordariomycetidae</taxon>
        <taxon>Sordariales</taxon>
        <taxon>Chaetomiaceae</taxon>
        <taxon>Thermothelomyces</taxon>
    </lineage>
</organism>
<dbReference type="KEGG" id="mtm:MYCTH_2299888"/>
<name>G2Q078_THET4</name>
<sequence>MGLEVALGQGERALGGAGLAGSPRMATVARRGVRAGVTVVVRPPPTEAVTDGTAVVRIVGVVGVSAAVVVIIIVVRIAAGHIKCLGSLDPRTLGLDGFPSVAVGRVCLLEDTYKLLALRGVSVVQV</sequence>
<dbReference type="Proteomes" id="UP000007322">
    <property type="component" value="Chromosome 1"/>
</dbReference>
<protein>
    <submittedName>
        <fullName evidence="2">Uncharacterized protein</fullName>
    </submittedName>
</protein>
<dbReference type="EMBL" id="CP003002">
    <property type="protein sequence ID" value="AEO55752.1"/>
    <property type="molecule type" value="Genomic_DNA"/>
</dbReference>